<comment type="caution">
    <text evidence="2">The sequence shown here is derived from an EMBL/GenBank/DDBJ whole genome shotgun (WGS) entry which is preliminary data.</text>
</comment>
<name>A0A1F8C2U8_9BACT</name>
<dbReference type="InterPro" id="IPR036291">
    <property type="entry name" value="NAD(P)-bd_dom_sf"/>
</dbReference>
<organism evidence="2 3">
    <name type="scientific">Candidatus Woesebacteria bacterium RIFCSPLOWO2_01_FULL_44_14</name>
    <dbReference type="NCBI Taxonomy" id="1802525"/>
    <lineage>
        <taxon>Bacteria</taxon>
        <taxon>Candidatus Woeseibacteriota</taxon>
    </lineage>
</organism>
<dbReference type="Pfam" id="PF01370">
    <property type="entry name" value="Epimerase"/>
    <property type="match status" value="1"/>
</dbReference>
<dbReference type="AlphaFoldDB" id="A0A1F8C2U8"/>
<reference evidence="2 3" key="1">
    <citation type="journal article" date="2016" name="Nat. Commun.">
        <title>Thousands of microbial genomes shed light on interconnected biogeochemical processes in an aquifer system.</title>
        <authorList>
            <person name="Anantharaman K."/>
            <person name="Brown C.T."/>
            <person name="Hug L.A."/>
            <person name="Sharon I."/>
            <person name="Castelle C.J."/>
            <person name="Probst A.J."/>
            <person name="Thomas B.C."/>
            <person name="Singh A."/>
            <person name="Wilkins M.J."/>
            <person name="Karaoz U."/>
            <person name="Brodie E.L."/>
            <person name="Williams K.H."/>
            <person name="Hubbard S.S."/>
            <person name="Banfield J.F."/>
        </authorList>
    </citation>
    <scope>NUCLEOTIDE SEQUENCE [LARGE SCALE GENOMIC DNA]</scope>
</reference>
<dbReference type="PANTHER" id="PTHR43245:SF13">
    <property type="entry name" value="UDP-D-APIOSE_UDP-D-XYLOSE SYNTHASE 2"/>
    <property type="match status" value="1"/>
</dbReference>
<dbReference type="InterPro" id="IPR001509">
    <property type="entry name" value="Epimerase_deHydtase"/>
</dbReference>
<dbReference type="CDD" id="cd08946">
    <property type="entry name" value="SDR_e"/>
    <property type="match status" value="1"/>
</dbReference>
<protein>
    <recommendedName>
        <fullName evidence="1">NAD-dependent epimerase/dehydratase domain-containing protein</fullName>
    </recommendedName>
</protein>
<feature type="domain" description="NAD-dependent epimerase/dehydratase" evidence="1">
    <location>
        <begin position="2"/>
        <end position="146"/>
    </location>
</feature>
<accession>A0A1F8C2U8</accession>
<evidence type="ECO:0000313" key="3">
    <source>
        <dbReference type="Proteomes" id="UP000178429"/>
    </source>
</evidence>
<dbReference type="SUPFAM" id="SSF51735">
    <property type="entry name" value="NAD(P)-binding Rossmann-fold domains"/>
    <property type="match status" value="1"/>
</dbReference>
<dbReference type="PANTHER" id="PTHR43245">
    <property type="entry name" value="BIFUNCTIONAL POLYMYXIN RESISTANCE PROTEIN ARNA"/>
    <property type="match status" value="1"/>
</dbReference>
<evidence type="ECO:0000259" key="1">
    <source>
        <dbReference type="Pfam" id="PF01370"/>
    </source>
</evidence>
<dbReference type="STRING" id="1802525.A2975_00160"/>
<dbReference type="Gene3D" id="3.40.50.720">
    <property type="entry name" value="NAD(P)-binding Rossmann-like Domain"/>
    <property type="match status" value="1"/>
</dbReference>
<sequence length="182" mass="20330">MILVTGIKGFIGSYVVAYLTKKGYNAVGINEDIRDIEALRPYFKDADLVIHAAGKVKKGIPNPEIYHTINVLGTKNVTDLCLEYGCKLIHLGSAATTAGGDITVRKYVESKQESQKIVEDYALHKGLKAVVLRLCVIYNKENNTGRSGARYPVERLVVDFENIIKTHDFKTYKLFDYSNVRA</sequence>
<dbReference type="EMBL" id="MGHL01000003">
    <property type="protein sequence ID" value="OGM70613.1"/>
    <property type="molecule type" value="Genomic_DNA"/>
</dbReference>
<proteinExistence type="predicted"/>
<gene>
    <name evidence="2" type="ORF">A2975_00160</name>
</gene>
<dbReference type="InterPro" id="IPR050177">
    <property type="entry name" value="Lipid_A_modif_metabolic_enz"/>
</dbReference>
<evidence type="ECO:0000313" key="2">
    <source>
        <dbReference type="EMBL" id="OGM70613.1"/>
    </source>
</evidence>
<dbReference type="Proteomes" id="UP000178429">
    <property type="component" value="Unassembled WGS sequence"/>
</dbReference>